<evidence type="ECO:0000313" key="1">
    <source>
        <dbReference type="EMBL" id="ONI13708.1"/>
    </source>
</evidence>
<reference evidence="1 2" key="1">
    <citation type="journal article" date="2013" name="Nat. Genet.">
        <title>The high-quality draft genome of peach (Prunus persica) identifies unique patterns of genetic diversity, domestication and genome evolution.</title>
        <authorList>
            <consortium name="International Peach Genome Initiative"/>
            <person name="Verde I."/>
            <person name="Abbott A.G."/>
            <person name="Scalabrin S."/>
            <person name="Jung S."/>
            <person name="Shu S."/>
            <person name="Marroni F."/>
            <person name="Zhebentyayeva T."/>
            <person name="Dettori M.T."/>
            <person name="Grimwood J."/>
            <person name="Cattonaro F."/>
            <person name="Zuccolo A."/>
            <person name="Rossini L."/>
            <person name="Jenkins J."/>
            <person name="Vendramin E."/>
            <person name="Meisel L.A."/>
            <person name="Decroocq V."/>
            <person name="Sosinski B."/>
            <person name="Prochnik S."/>
            <person name="Mitros T."/>
            <person name="Policriti A."/>
            <person name="Cipriani G."/>
            <person name="Dondini L."/>
            <person name="Ficklin S."/>
            <person name="Goodstein D.M."/>
            <person name="Xuan P."/>
            <person name="Del Fabbro C."/>
            <person name="Aramini V."/>
            <person name="Copetti D."/>
            <person name="Gonzalez S."/>
            <person name="Horner D.S."/>
            <person name="Falchi R."/>
            <person name="Lucas S."/>
            <person name="Mica E."/>
            <person name="Maldonado J."/>
            <person name="Lazzari B."/>
            <person name="Bielenberg D."/>
            <person name="Pirona R."/>
            <person name="Miculan M."/>
            <person name="Barakat A."/>
            <person name="Testolin R."/>
            <person name="Stella A."/>
            <person name="Tartarini S."/>
            <person name="Tonutti P."/>
            <person name="Arus P."/>
            <person name="Orellana A."/>
            <person name="Wells C."/>
            <person name="Main D."/>
            <person name="Vizzotto G."/>
            <person name="Silva H."/>
            <person name="Salamini F."/>
            <person name="Schmutz J."/>
            <person name="Morgante M."/>
            <person name="Rokhsar D.S."/>
        </authorList>
    </citation>
    <scope>NUCLEOTIDE SEQUENCE [LARGE SCALE GENOMIC DNA]</scope>
    <source>
        <strain evidence="2">cv. Nemared</strain>
    </source>
</reference>
<accession>A0A251PQ60</accession>
<dbReference type="Gramene" id="ONI13708">
    <property type="protein sequence ID" value="ONI13708"/>
    <property type="gene ID" value="PRUPE_4G240100"/>
</dbReference>
<gene>
    <name evidence="1" type="ORF">PRUPE_4G240100</name>
</gene>
<protein>
    <submittedName>
        <fullName evidence="1">Uncharacterized protein</fullName>
    </submittedName>
</protein>
<dbReference type="Proteomes" id="UP000006882">
    <property type="component" value="Chromosome G4"/>
</dbReference>
<name>A0A251PQ60_PRUPE</name>
<keyword evidence="2" id="KW-1185">Reference proteome</keyword>
<evidence type="ECO:0000313" key="2">
    <source>
        <dbReference type="Proteomes" id="UP000006882"/>
    </source>
</evidence>
<dbReference type="EMBL" id="CM007654">
    <property type="protein sequence ID" value="ONI13708.1"/>
    <property type="molecule type" value="Genomic_DNA"/>
</dbReference>
<dbReference type="AlphaFoldDB" id="A0A251PQ60"/>
<sequence length="74" mass="9099">MHSLPWFPDRSSWLPLMLSICTNIVKTLRRTRKNRSHLYRKGIKRKIPFQQTSRQKIPFHHPIAYIYKDRSKFF</sequence>
<proteinExistence type="predicted"/>
<organism evidence="1 2">
    <name type="scientific">Prunus persica</name>
    <name type="common">Peach</name>
    <name type="synonym">Amygdalus persica</name>
    <dbReference type="NCBI Taxonomy" id="3760"/>
    <lineage>
        <taxon>Eukaryota</taxon>
        <taxon>Viridiplantae</taxon>
        <taxon>Streptophyta</taxon>
        <taxon>Embryophyta</taxon>
        <taxon>Tracheophyta</taxon>
        <taxon>Spermatophyta</taxon>
        <taxon>Magnoliopsida</taxon>
        <taxon>eudicotyledons</taxon>
        <taxon>Gunneridae</taxon>
        <taxon>Pentapetalae</taxon>
        <taxon>rosids</taxon>
        <taxon>fabids</taxon>
        <taxon>Rosales</taxon>
        <taxon>Rosaceae</taxon>
        <taxon>Amygdaloideae</taxon>
        <taxon>Amygdaleae</taxon>
        <taxon>Prunus</taxon>
    </lineage>
</organism>